<dbReference type="Gene3D" id="2.170.150.80">
    <property type="entry name" value="NAC domain"/>
    <property type="match status" value="1"/>
</dbReference>
<evidence type="ECO:0000259" key="6">
    <source>
        <dbReference type="PROSITE" id="PS51005"/>
    </source>
</evidence>
<keyword evidence="2" id="KW-0238">DNA-binding</keyword>
<dbReference type="Pfam" id="PF02365">
    <property type="entry name" value="NAM"/>
    <property type="match status" value="1"/>
</dbReference>
<keyword evidence="4" id="KW-0539">Nucleus</keyword>
<feature type="compositionally biased region" description="Basic and acidic residues" evidence="5">
    <location>
        <begin position="85"/>
        <end position="104"/>
    </location>
</feature>
<protein>
    <submittedName>
        <fullName evidence="7">NAC domain containing protein</fullName>
    </submittedName>
</protein>
<dbReference type="GO" id="GO:0006355">
    <property type="term" value="P:regulation of DNA-templated transcription"/>
    <property type="evidence" value="ECO:0007669"/>
    <property type="project" value="InterPro"/>
</dbReference>
<sequence length="187" mass="21752">MYKPYEDEKWYFFTTRDGKHKIGDRVDRIAGNRYWRTSEGGKDVVSDCSKIGSKDHFVFYIGKPPSDLRTDSNIYKHKRATTKRKKEDGEAIEHNLEDQVHPSEENNNNEPALRQSRAKIRHIAVSGLCNNGNGTTSYSNQPAATDELDIFEDLNSSHDTFTEPIWRYYYTSNQWKQSSISRTYDRA</sequence>
<organism evidence="7 8">
    <name type="scientific">Parasponia andersonii</name>
    <name type="common">Sponia andersonii</name>
    <dbReference type="NCBI Taxonomy" id="3476"/>
    <lineage>
        <taxon>Eukaryota</taxon>
        <taxon>Viridiplantae</taxon>
        <taxon>Streptophyta</taxon>
        <taxon>Embryophyta</taxon>
        <taxon>Tracheophyta</taxon>
        <taxon>Spermatophyta</taxon>
        <taxon>Magnoliopsida</taxon>
        <taxon>eudicotyledons</taxon>
        <taxon>Gunneridae</taxon>
        <taxon>Pentapetalae</taxon>
        <taxon>rosids</taxon>
        <taxon>fabids</taxon>
        <taxon>Rosales</taxon>
        <taxon>Cannabaceae</taxon>
        <taxon>Parasponia</taxon>
    </lineage>
</organism>
<evidence type="ECO:0000256" key="3">
    <source>
        <dbReference type="ARBA" id="ARBA00023163"/>
    </source>
</evidence>
<dbReference type="SUPFAM" id="SSF101941">
    <property type="entry name" value="NAC domain"/>
    <property type="match status" value="1"/>
</dbReference>
<dbReference type="STRING" id="3476.A0A2P5A956"/>
<comment type="caution">
    <text evidence="7">The sequence shown here is derived from an EMBL/GenBank/DDBJ whole genome shotgun (WGS) entry which is preliminary data.</text>
</comment>
<dbReference type="InterPro" id="IPR036093">
    <property type="entry name" value="NAC_dom_sf"/>
</dbReference>
<dbReference type="OrthoDB" id="10381888at2759"/>
<keyword evidence="3" id="KW-0804">Transcription</keyword>
<feature type="domain" description="NAC" evidence="6">
    <location>
        <begin position="1"/>
        <end position="99"/>
    </location>
</feature>
<reference evidence="8" key="1">
    <citation type="submission" date="2016-06" db="EMBL/GenBank/DDBJ databases">
        <title>Parallel loss of symbiosis genes in relatives of nitrogen-fixing non-legume Parasponia.</title>
        <authorList>
            <person name="Van Velzen R."/>
            <person name="Holmer R."/>
            <person name="Bu F."/>
            <person name="Rutten L."/>
            <person name="Van Zeijl A."/>
            <person name="Liu W."/>
            <person name="Santuari L."/>
            <person name="Cao Q."/>
            <person name="Sharma T."/>
            <person name="Shen D."/>
            <person name="Roswanjaya Y."/>
            <person name="Wardhani T."/>
            <person name="Kalhor M.S."/>
            <person name="Jansen J."/>
            <person name="Van den Hoogen J."/>
            <person name="Gungor B."/>
            <person name="Hartog M."/>
            <person name="Hontelez J."/>
            <person name="Verver J."/>
            <person name="Yang W.-C."/>
            <person name="Schijlen E."/>
            <person name="Repin R."/>
            <person name="Schilthuizen M."/>
            <person name="Schranz E."/>
            <person name="Heidstra R."/>
            <person name="Miyata K."/>
            <person name="Fedorova E."/>
            <person name="Kohlen W."/>
            <person name="Bisseling T."/>
            <person name="Smit S."/>
            <person name="Geurts R."/>
        </authorList>
    </citation>
    <scope>NUCLEOTIDE SEQUENCE [LARGE SCALE GENOMIC DNA]</scope>
    <source>
        <strain evidence="8">cv. WU1-14</strain>
    </source>
</reference>
<dbReference type="PROSITE" id="PS51005">
    <property type="entry name" value="NAC"/>
    <property type="match status" value="1"/>
</dbReference>
<evidence type="ECO:0000256" key="5">
    <source>
        <dbReference type="SAM" id="MobiDB-lite"/>
    </source>
</evidence>
<feature type="region of interest" description="Disordered" evidence="5">
    <location>
        <begin position="79"/>
        <end position="114"/>
    </location>
</feature>
<keyword evidence="1" id="KW-0805">Transcription regulation</keyword>
<dbReference type="EMBL" id="JXTB01000759">
    <property type="protein sequence ID" value="PON33078.1"/>
    <property type="molecule type" value="Genomic_DNA"/>
</dbReference>
<dbReference type="Proteomes" id="UP000237105">
    <property type="component" value="Unassembled WGS sequence"/>
</dbReference>
<evidence type="ECO:0000313" key="7">
    <source>
        <dbReference type="EMBL" id="PON33078.1"/>
    </source>
</evidence>
<dbReference type="AlphaFoldDB" id="A0A2P5A956"/>
<gene>
    <name evidence="7" type="ORF">PanWU01x14_355860</name>
</gene>
<name>A0A2P5A956_PARAD</name>
<keyword evidence="8" id="KW-1185">Reference proteome</keyword>
<accession>A0A2P5A956</accession>
<evidence type="ECO:0000256" key="4">
    <source>
        <dbReference type="ARBA" id="ARBA00023242"/>
    </source>
</evidence>
<dbReference type="GO" id="GO:0003677">
    <property type="term" value="F:DNA binding"/>
    <property type="evidence" value="ECO:0007669"/>
    <property type="project" value="UniProtKB-KW"/>
</dbReference>
<evidence type="ECO:0000256" key="1">
    <source>
        <dbReference type="ARBA" id="ARBA00023015"/>
    </source>
</evidence>
<proteinExistence type="predicted"/>
<dbReference type="InterPro" id="IPR003441">
    <property type="entry name" value="NAC-dom"/>
</dbReference>
<evidence type="ECO:0000313" key="8">
    <source>
        <dbReference type="Proteomes" id="UP000237105"/>
    </source>
</evidence>
<evidence type="ECO:0000256" key="2">
    <source>
        <dbReference type="ARBA" id="ARBA00023125"/>
    </source>
</evidence>